<dbReference type="EMBL" id="MU863713">
    <property type="protein sequence ID" value="KAK4096471.1"/>
    <property type="molecule type" value="Genomic_DNA"/>
</dbReference>
<evidence type="ECO:0000313" key="2">
    <source>
        <dbReference type="EMBL" id="KAK4096471.1"/>
    </source>
</evidence>
<name>A0AAN6PSY7_9PEZI</name>
<evidence type="ECO:0000256" key="1">
    <source>
        <dbReference type="SAM" id="MobiDB-lite"/>
    </source>
</evidence>
<keyword evidence="3" id="KW-1185">Reference proteome</keyword>
<comment type="caution">
    <text evidence="2">The sequence shown here is derived from an EMBL/GenBank/DDBJ whole genome shotgun (WGS) entry which is preliminary data.</text>
</comment>
<accession>A0AAN6PSY7</accession>
<reference evidence="2" key="2">
    <citation type="submission" date="2023-05" db="EMBL/GenBank/DDBJ databases">
        <authorList>
            <consortium name="Lawrence Berkeley National Laboratory"/>
            <person name="Steindorff A."/>
            <person name="Hensen N."/>
            <person name="Bonometti L."/>
            <person name="Westerberg I."/>
            <person name="Brannstrom I.O."/>
            <person name="Guillou S."/>
            <person name="Cros-Aarteil S."/>
            <person name="Calhoun S."/>
            <person name="Haridas S."/>
            <person name="Kuo A."/>
            <person name="Mondo S."/>
            <person name="Pangilinan J."/>
            <person name="Riley R."/>
            <person name="Labutti K."/>
            <person name="Andreopoulos B."/>
            <person name="Lipzen A."/>
            <person name="Chen C."/>
            <person name="Yanf M."/>
            <person name="Daum C."/>
            <person name="Ng V."/>
            <person name="Clum A."/>
            <person name="Ohm R."/>
            <person name="Martin F."/>
            <person name="Silar P."/>
            <person name="Natvig D."/>
            <person name="Lalanne C."/>
            <person name="Gautier V."/>
            <person name="Ament-Velasquez S.L."/>
            <person name="Kruys A."/>
            <person name="Hutchinson M.I."/>
            <person name="Powell A.J."/>
            <person name="Barry K."/>
            <person name="Miller A.N."/>
            <person name="Grigoriev I.V."/>
            <person name="Debuchy R."/>
            <person name="Gladieux P."/>
            <person name="Thoren M.H."/>
            <person name="Johannesson H."/>
        </authorList>
    </citation>
    <scope>NUCLEOTIDE SEQUENCE</scope>
    <source>
        <strain evidence="2">CBS 757.83</strain>
    </source>
</reference>
<proteinExistence type="predicted"/>
<feature type="compositionally biased region" description="Basic and acidic residues" evidence="1">
    <location>
        <begin position="128"/>
        <end position="141"/>
    </location>
</feature>
<dbReference type="AlphaFoldDB" id="A0AAN6PSY7"/>
<organism evidence="2 3">
    <name type="scientific">Parathielavia hyrcaniae</name>
    <dbReference type="NCBI Taxonomy" id="113614"/>
    <lineage>
        <taxon>Eukaryota</taxon>
        <taxon>Fungi</taxon>
        <taxon>Dikarya</taxon>
        <taxon>Ascomycota</taxon>
        <taxon>Pezizomycotina</taxon>
        <taxon>Sordariomycetes</taxon>
        <taxon>Sordariomycetidae</taxon>
        <taxon>Sordariales</taxon>
        <taxon>Chaetomiaceae</taxon>
        <taxon>Parathielavia</taxon>
    </lineage>
</organism>
<evidence type="ECO:0000313" key="3">
    <source>
        <dbReference type="Proteomes" id="UP001305647"/>
    </source>
</evidence>
<feature type="compositionally biased region" description="Polar residues" evidence="1">
    <location>
        <begin position="162"/>
        <end position="172"/>
    </location>
</feature>
<gene>
    <name evidence="2" type="ORF">N658DRAFT_361163</name>
</gene>
<protein>
    <submittedName>
        <fullName evidence="2">Uncharacterized protein</fullName>
    </submittedName>
</protein>
<reference evidence="2" key="1">
    <citation type="journal article" date="2023" name="Mol. Phylogenet. Evol.">
        <title>Genome-scale phylogeny and comparative genomics of the fungal order Sordariales.</title>
        <authorList>
            <person name="Hensen N."/>
            <person name="Bonometti L."/>
            <person name="Westerberg I."/>
            <person name="Brannstrom I.O."/>
            <person name="Guillou S."/>
            <person name="Cros-Aarteil S."/>
            <person name="Calhoun S."/>
            <person name="Haridas S."/>
            <person name="Kuo A."/>
            <person name="Mondo S."/>
            <person name="Pangilinan J."/>
            <person name="Riley R."/>
            <person name="LaButti K."/>
            <person name="Andreopoulos B."/>
            <person name="Lipzen A."/>
            <person name="Chen C."/>
            <person name="Yan M."/>
            <person name="Daum C."/>
            <person name="Ng V."/>
            <person name="Clum A."/>
            <person name="Steindorff A."/>
            <person name="Ohm R.A."/>
            <person name="Martin F."/>
            <person name="Silar P."/>
            <person name="Natvig D.O."/>
            <person name="Lalanne C."/>
            <person name="Gautier V."/>
            <person name="Ament-Velasquez S.L."/>
            <person name="Kruys A."/>
            <person name="Hutchinson M.I."/>
            <person name="Powell A.J."/>
            <person name="Barry K."/>
            <person name="Miller A.N."/>
            <person name="Grigoriev I.V."/>
            <person name="Debuchy R."/>
            <person name="Gladieux P."/>
            <person name="Hiltunen Thoren M."/>
            <person name="Johannesson H."/>
        </authorList>
    </citation>
    <scope>NUCLEOTIDE SEQUENCE</scope>
    <source>
        <strain evidence="2">CBS 757.83</strain>
    </source>
</reference>
<feature type="non-terminal residue" evidence="2">
    <location>
        <position position="189"/>
    </location>
</feature>
<sequence length="189" mass="20166">MRVDELDLCPCCVDLLEKGPVAGDSTTVAHHSTYGALITSSENCALCVCLCSLLSGPSLLLSEGETCKKWPFQVELAEHSGQFSPDVSWGEYIIGVTPRAGGNKNGNPDACTHKTHCENAWRAHLKGSGDIHKGGQERPVIRGDGLAHTNPTRWDTARACTQLPSDTDALSESSDRGLQGHSSPQSGKR</sequence>
<feature type="compositionally biased region" description="Polar residues" evidence="1">
    <location>
        <begin position="180"/>
        <end position="189"/>
    </location>
</feature>
<dbReference type="Proteomes" id="UP001305647">
    <property type="component" value="Unassembled WGS sequence"/>
</dbReference>
<feature type="region of interest" description="Disordered" evidence="1">
    <location>
        <begin position="128"/>
        <end position="189"/>
    </location>
</feature>